<evidence type="ECO:0000313" key="2">
    <source>
        <dbReference type="Proteomes" id="UP000198756"/>
    </source>
</evidence>
<accession>A0A1G5UX79</accession>
<gene>
    <name evidence="1" type="ORF">SAMN03080617_00150</name>
</gene>
<keyword evidence="2" id="KW-1185">Reference proteome</keyword>
<reference evidence="2" key="1">
    <citation type="submission" date="2016-10" db="EMBL/GenBank/DDBJ databases">
        <authorList>
            <person name="Varghese N."/>
            <person name="Submissions S."/>
        </authorList>
    </citation>
    <scope>NUCLEOTIDE SEQUENCE [LARGE SCALE GENOMIC DNA]</scope>
    <source>
        <strain evidence="2">DSM 22703</strain>
    </source>
</reference>
<dbReference type="AlphaFoldDB" id="A0A1G5UX79"/>
<protein>
    <submittedName>
        <fullName evidence="1">Uncharacterized protein</fullName>
    </submittedName>
</protein>
<name>A0A1G5UX79_9BACT</name>
<dbReference type="Proteomes" id="UP000198756">
    <property type="component" value="Unassembled WGS sequence"/>
</dbReference>
<sequence>MANSLQEQLKVKKGNLLDFFNTGYRALEYLNLTTTHSQISGDYKISKQKTDGFEKFLSFG</sequence>
<evidence type="ECO:0000313" key="1">
    <source>
        <dbReference type="EMBL" id="SDA38230.1"/>
    </source>
</evidence>
<organism evidence="1 2">
    <name type="scientific">Algoriphagus alkaliphilus</name>
    <dbReference type="NCBI Taxonomy" id="279824"/>
    <lineage>
        <taxon>Bacteria</taxon>
        <taxon>Pseudomonadati</taxon>
        <taxon>Bacteroidota</taxon>
        <taxon>Cytophagia</taxon>
        <taxon>Cytophagales</taxon>
        <taxon>Cyclobacteriaceae</taxon>
        <taxon>Algoriphagus</taxon>
    </lineage>
</organism>
<proteinExistence type="predicted"/>
<dbReference type="EMBL" id="FMXE01000002">
    <property type="protein sequence ID" value="SDA38230.1"/>
    <property type="molecule type" value="Genomic_DNA"/>
</dbReference>